<evidence type="ECO:0000313" key="1">
    <source>
        <dbReference type="EMBL" id="KAJ1366313.1"/>
    </source>
</evidence>
<protein>
    <submittedName>
        <fullName evidence="1">Uncharacterized protein</fullName>
    </submittedName>
</protein>
<accession>A0AAD5QYP1</accession>
<evidence type="ECO:0000313" key="2">
    <source>
        <dbReference type="Proteomes" id="UP001196413"/>
    </source>
</evidence>
<reference evidence="1" key="1">
    <citation type="submission" date="2021-06" db="EMBL/GenBank/DDBJ databases">
        <title>Parelaphostrongylus tenuis whole genome reference sequence.</title>
        <authorList>
            <person name="Garwood T.J."/>
            <person name="Larsen P.A."/>
            <person name="Fountain-Jones N.M."/>
            <person name="Garbe J.R."/>
            <person name="Macchietto M.G."/>
            <person name="Kania S.A."/>
            <person name="Gerhold R.W."/>
            <person name="Richards J.E."/>
            <person name="Wolf T.M."/>
        </authorList>
    </citation>
    <scope>NUCLEOTIDE SEQUENCE</scope>
    <source>
        <strain evidence="1">MNPRO001-30</strain>
        <tissue evidence="1">Meninges</tissue>
    </source>
</reference>
<dbReference type="Proteomes" id="UP001196413">
    <property type="component" value="Unassembled WGS sequence"/>
</dbReference>
<keyword evidence="2" id="KW-1185">Reference proteome</keyword>
<comment type="caution">
    <text evidence="1">The sequence shown here is derived from an EMBL/GenBank/DDBJ whole genome shotgun (WGS) entry which is preliminary data.</text>
</comment>
<sequence length="90" mass="9849">MAIIEHAECEGVQTCLKRKSVDTEVWSSPSLLLKTGSVDSDVFVDEDQSRLSRLLRTSVGSLWSVLTAISSYPVETSELRASLEIFASVS</sequence>
<dbReference type="EMBL" id="JAHQIW010005527">
    <property type="protein sequence ID" value="KAJ1366313.1"/>
    <property type="molecule type" value="Genomic_DNA"/>
</dbReference>
<organism evidence="1 2">
    <name type="scientific">Parelaphostrongylus tenuis</name>
    <name type="common">Meningeal worm</name>
    <dbReference type="NCBI Taxonomy" id="148309"/>
    <lineage>
        <taxon>Eukaryota</taxon>
        <taxon>Metazoa</taxon>
        <taxon>Ecdysozoa</taxon>
        <taxon>Nematoda</taxon>
        <taxon>Chromadorea</taxon>
        <taxon>Rhabditida</taxon>
        <taxon>Rhabditina</taxon>
        <taxon>Rhabditomorpha</taxon>
        <taxon>Strongyloidea</taxon>
        <taxon>Metastrongylidae</taxon>
        <taxon>Parelaphostrongylus</taxon>
    </lineage>
</organism>
<dbReference type="AlphaFoldDB" id="A0AAD5QYP1"/>
<name>A0AAD5QYP1_PARTN</name>
<proteinExistence type="predicted"/>
<gene>
    <name evidence="1" type="ORF">KIN20_026944</name>
</gene>